<protein>
    <submittedName>
        <fullName evidence="2">Uncharacterized protein</fullName>
    </submittedName>
</protein>
<gene>
    <name evidence="2" type="ORF">FHL15_006702</name>
</gene>
<reference evidence="3" key="1">
    <citation type="submission" date="2019-06" db="EMBL/GenBank/DDBJ databases">
        <title>Draft genome sequence of the griseofulvin-producing fungus Xylaria cubensis strain G536.</title>
        <authorList>
            <person name="Mead M.E."/>
            <person name="Raja H.A."/>
            <person name="Steenwyk J.L."/>
            <person name="Knowles S.L."/>
            <person name="Oberlies N.H."/>
            <person name="Rokas A."/>
        </authorList>
    </citation>
    <scope>NUCLEOTIDE SEQUENCE [LARGE SCALE GENOMIC DNA]</scope>
    <source>
        <strain evidence="3">G536</strain>
    </source>
</reference>
<evidence type="ECO:0000313" key="2">
    <source>
        <dbReference type="EMBL" id="TRX92316.1"/>
    </source>
</evidence>
<feature type="region of interest" description="Disordered" evidence="1">
    <location>
        <begin position="211"/>
        <end position="234"/>
    </location>
</feature>
<evidence type="ECO:0000313" key="3">
    <source>
        <dbReference type="Proteomes" id="UP000319160"/>
    </source>
</evidence>
<proteinExistence type="predicted"/>
<feature type="compositionally biased region" description="Acidic residues" evidence="1">
    <location>
        <begin position="270"/>
        <end position="280"/>
    </location>
</feature>
<dbReference type="EMBL" id="VFLP01000037">
    <property type="protein sequence ID" value="TRX92316.1"/>
    <property type="molecule type" value="Genomic_DNA"/>
</dbReference>
<accession>A0A553HWI8</accession>
<feature type="region of interest" description="Disordered" evidence="1">
    <location>
        <begin position="36"/>
        <end position="60"/>
    </location>
</feature>
<evidence type="ECO:0000256" key="1">
    <source>
        <dbReference type="SAM" id="MobiDB-lite"/>
    </source>
</evidence>
<dbReference type="Proteomes" id="UP000319160">
    <property type="component" value="Unassembled WGS sequence"/>
</dbReference>
<dbReference type="AlphaFoldDB" id="A0A553HWI8"/>
<feature type="compositionally biased region" description="Low complexity" evidence="1">
    <location>
        <begin position="252"/>
        <end position="265"/>
    </location>
</feature>
<feature type="compositionally biased region" description="Polar residues" evidence="1">
    <location>
        <begin position="42"/>
        <end position="60"/>
    </location>
</feature>
<feature type="region of interest" description="Disordered" evidence="1">
    <location>
        <begin position="246"/>
        <end position="285"/>
    </location>
</feature>
<feature type="region of interest" description="Disordered" evidence="1">
    <location>
        <begin position="78"/>
        <end position="137"/>
    </location>
</feature>
<comment type="caution">
    <text evidence="2">The sequence shown here is derived from an EMBL/GenBank/DDBJ whole genome shotgun (WGS) entry which is preliminary data.</text>
</comment>
<keyword evidence="3" id="KW-1185">Reference proteome</keyword>
<organism evidence="2 3">
    <name type="scientific">Xylaria flabelliformis</name>
    <dbReference type="NCBI Taxonomy" id="2512241"/>
    <lineage>
        <taxon>Eukaryota</taxon>
        <taxon>Fungi</taxon>
        <taxon>Dikarya</taxon>
        <taxon>Ascomycota</taxon>
        <taxon>Pezizomycotina</taxon>
        <taxon>Sordariomycetes</taxon>
        <taxon>Xylariomycetidae</taxon>
        <taxon>Xylariales</taxon>
        <taxon>Xylariaceae</taxon>
        <taxon>Xylaria</taxon>
    </lineage>
</organism>
<dbReference type="OrthoDB" id="4778011at2759"/>
<feature type="compositionally biased region" description="Polar residues" evidence="1">
    <location>
        <begin position="211"/>
        <end position="233"/>
    </location>
</feature>
<sequence length="343" mass="37845">MGYIPQNALAYSRHPGLQEPIIPLRTQFYDASNVLDRDRPTTKSPAQLKTSNTKSSSFKVVSNAAQLASQYTADKTLQRETSLASQSQPLNKPANNKEKGFNKRSNDTNHETPAPPIKFRLVSRRTDHSKASSQPVYNISTSTLPQADRHASQECQPSQVLPETLEGDSVSGGLDPVGVNQAHQNIETKITSSTPISLLEYPHRTQVNLPPYSHQNRSSTPEILSQPPIQSSLIGDEHMESNALAPRMMKRSASQATTASGTTTQPSYAAEDEDVPEEEKESFNPMSMVDETMILERDLSDIVDARLREGKPELLDTLYGEILIKMALKDEGLFKAVSKMLQS</sequence>
<name>A0A553HWI8_9PEZI</name>
<feature type="compositionally biased region" description="Basic and acidic residues" evidence="1">
    <location>
        <begin position="95"/>
        <end position="110"/>
    </location>
</feature>
<feature type="compositionally biased region" description="Polar residues" evidence="1">
    <location>
        <begin position="78"/>
        <end position="94"/>
    </location>
</feature>